<name>A0ABS7XEP5_9FLAO</name>
<accession>A0ABS7XEP5</accession>
<sequence>MFIFTGLNALNAQVGIGTQTSDNSAVLELQSTGKGFLPPRLTESERDNNISTPAKGLIIVQYNCEPGRGI</sequence>
<reference evidence="2" key="1">
    <citation type="submission" date="2023-07" db="EMBL/GenBank/DDBJ databases">
        <title>Novel species isolated from saline lakes on Tibetan Plateau.</title>
        <authorList>
            <person name="Lu H."/>
        </authorList>
    </citation>
    <scope>NUCLEOTIDE SEQUENCE [LARGE SCALE GENOMIC DNA]</scope>
    <source>
        <strain evidence="2">CAK8W</strain>
    </source>
</reference>
<dbReference type="EMBL" id="JAIQZE010000001">
    <property type="protein sequence ID" value="MBZ9777416.1"/>
    <property type="molecule type" value="Genomic_DNA"/>
</dbReference>
<protein>
    <submittedName>
        <fullName evidence="1">Uncharacterized protein</fullName>
    </submittedName>
</protein>
<organism evidence="1 2">
    <name type="scientific">Psychroflexus longus</name>
    <dbReference type="NCBI Taxonomy" id="2873596"/>
    <lineage>
        <taxon>Bacteria</taxon>
        <taxon>Pseudomonadati</taxon>
        <taxon>Bacteroidota</taxon>
        <taxon>Flavobacteriia</taxon>
        <taxon>Flavobacteriales</taxon>
        <taxon>Flavobacteriaceae</taxon>
        <taxon>Psychroflexus</taxon>
    </lineage>
</organism>
<proteinExistence type="predicted"/>
<dbReference type="Proteomes" id="UP001199314">
    <property type="component" value="Unassembled WGS sequence"/>
</dbReference>
<dbReference type="RefSeq" id="WP_224459799.1">
    <property type="nucleotide sequence ID" value="NZ_JAIQZE010000001.1"/>
</dbReference>
<comment type="caution">
    <text evidence="1">The sequence shown here is derived from an EMBL/GenBank/DDBJ whole genome shotgun (WGS) entry which is preliminary data.</text>
</comment>
<evidence type="ECO:0000313" key="1">
    <source>
        <dbReference type="EMBL" id="MBZ9777416.1"/>
    </source>
</evidence>
<keyword evidence="2" id="KW-1185">Reference proteome</keyword>
<gene>
    <name evidence="1" type="ORF">LB452_00645</name>
</gene>
<evidence type="ECO:0000313" key="2">
    <source>
        <dbReference type="Proteomes" id="UP001199314"/>
    </source>
</evidence>